<proteinExistence type="predicted"/>
<organism evidence="1 2">
    <name type="scientific">Meganyctiphanes norvegica</name>
    <name type="common">Northern krill</name>
    <name type="synonym">Thysanopoda norvegica</name>
    <dbReference type="NCBI Taxonomy" id="48144"/>
    <lineage>
        <taxon>Eukaryota</taxon>
        <taxon>Metazoa</taxon>
        <taxon>Ecdysozoa</taxon>
        <taxon>Arthropoda</taxon>
        <taxon>Crustacea</taxon>
        <taxon>Multicrustacea</taxon>
        <taxon>Malacostraca</taxon>
        <taxon>Eumalacostraca</taxon>
        <taxon>Eucarida</taxon>
        <taxon>Euphausiacea</taxon>
        <taxon>Euphausiidae</taxon>
        <taxon>Meganyctiphanes</taxon>
    </lineage>
</organism>
<sequence length="228" mass="25479">VSPLHRCCIRYHLSDKMAYKLVTILPMLYYLLGCADASLICYTCDSHPGGYHYDANCGDHNYDGLANHDTYEVGCAMQIYDSGHVWRGFESQNQIDTQEACQRLDQGWSDGWATRCWCPDEKCNSYLCEECFPTTTAATTTTTTTQEPPSKGLSCYNCIDCPTVNENTQVVFNEDYMTCVTILKGPDTVMRSGGLEPYADGLCYVDGTLIFCHCTTHLCNGADVKDYL</sequence>
<dbReference type="EMBL" id="CAXKWB010001250">
    <property type="protein sequence ID" value="CAL4063759.1"/>
    <property type="molecule type" value="Genomic_DNA"/>
</dbReference>
<reference evidence="1 2" key="1">
    <citation type="submission" date="2024-05" db="EMBL/GenBank/DDBJ databases">
        <authorList>
            <person name="Wallberg A."/>
        </authorList>
    </citation>
    <scope>NUCLEOTIDE SEQUENCE [LARGE SCALE GENOMIC DNA]</scope>
</reference>
<gene>
    <name evidence="1" type="ORF">MNOR_LOCUS3614</name>
</gene>
<accession>A0AAV2PSV6</accession>
<feature type="non-terminal residue" evidence="1">
    <location>
        <position position="1"/>
    </location>
</feature>
<evidence type="ECO:0000313" key="1">
    <source>
        <dbReference type="EMBL" id="CAL4063759.1"/>
    </source>
</evidence>
<dbReference type="AlphaFoldDB" id="A0AAV2PSV6"/>
<protein>
    <submittedName>
        <fullName evidence="1">Uncharacterized protein</fullName>
    </submittedName>
</protein>
<evidence type="ECO:0000313" key="2">
    <source>
        <dbReference type="Proteomes" id="UP001497623"/>
    </source>
</evidence>
<comment type="caution">
    <text evidence="1">The sequence shown here is derived from an EMBL/GenBank/DDBJ whole genome shotgun (WGS) entry which is preliminary data.</text>
</comment>
<name>A0AAV2PSV6_MEGNR</name>
<keyword evidence="2" id="KW-1185">Reference proteome</keyword>
<dbReference type="Proteomes" id="UP001497623">
    <property type="component" value="Unassembled WGS sequence"/>
</dbReference>